<organism evidence="1">
    <name type="scientific">Hyperionvirus sp</name>
    <dbReference type="NCBI Taxonomy" id="2487770"/>
    <lineage>
        <taxon>Viruses</taxon>
        <taxon>Varidnaviria</taxon>
        <taxon>Bamfordvirae</taxon>
        <taxon>Nucleocytoviricota</taxon>
        <taxon>Megaviricetes</taxon>
        <taxon>Imitervirales</taxon>
        <taxon>Mimiviridae</taxon>
        <taxon>Klosneuvirinae</taxon>
    </lineage>
</organism>
<accession>A0A3G5A662</accession>
<protein>
    <submittedName>
        <fullName evidence="1">Uncharacterized protein</fullName>
    </submittedName>
</protein>
<sequence>MGSEATPLREGVDAIASGDLSASKATQIKYNECNANQIQRMQCKSNTTNATQIKSNECNTNQIQ</sequence>
<proteinExistence type="predicted"/>
<gene>
    <name evidence="1" type="ORF">Hyperionvirus1_91</name>
</gene>
<dbReference type="EMBL" id="MK072383">
    <property type="protein sequence ID" value="AYV82512.1"/>
    <property type="molecule type" value="Genomic_DNA"/>
</dbReference>
<evidence type="ECO:0000313" key="1">
    <source>
        <dbReference type="EMBL" id="AYV82512.1"/>
    </source>
</evidence>
<reference evidence="1" key="1">
    <citation type="submission" date="2018-10" db="EMBL/GenBank/DDBJ databases">
        <title>Hidden diversity of soil giant viruses.</title>
        <authorList>
            <person name="Schulz F."/>
            <person name="Alteio L."/>
            <person name="Goudeau D."/>
            <person name="Ryan E.M."/>
            <person name="Malmstrom R.R."/>
            <person name="Blanchard J."/>
            <person name="Woyke T."/>
        </authorList>
    </citation>
    <scope>NUCLEOTIDE SEQUENCE</scope>
    <source>
        <strain evidence="1">HYV1</strain>
    </source>
</reference>
<name>A0A3G5A662_9VIRU</name>